<dbReference type="EMBL" id="WBVO01000005">
    <property type="protein sequence ID" value="KAB2810138.1"/>
    <property type="molecule type" value="Genomic_DNA"/>
</dbReference>
<keyword evidence="3" id="KW-1133">Transmembrane helix</keyword>
<name>A0A6N6RGC0_9FLAO</name>
<feature type="compositionally biased region" description="Low complexity" evidence="2">
    <location>
        <begin position="711"/>
        <end position="741"/>
    </location>
</feature>
<organism evidence="4 5">
    <name type="scientific">Phaeocystidibacter luteus</name>
    <dbReference type="NCBI Taxonomy" id="911197"/>
    <lineage>
        <taxon>Bacteria</taxon>
        <taxon>Pseudomonadati</taxon>
        <taxon>Bacteroidota</taxon>
        <taxon>Flavobacteriia</taxon>
        <taxon>Flavobacteriales</taxon>
        <taxon>Phaeocystidibacteraceae</taxon>
        <taxon>Phaeocystidibacter</taxon>
    </lineage>
</organism>
<evidence type="ECO:0000256" key="3">
    <source>
        <dbReference type="SAM" id="Phobius"/>
    </source>
</evidence>
<evidence type="ECO:0008006" key="6">
    <source>
        <dbReference type="Google" id="ProtNLM"/>
    </source>
</evidence>
<evidence type="ECO:0000313" key="5">
    <source>
        <dbReference type="Proteomes" id="UP000468650"/>
    </source>
</evidence>
<sequence length="1079" mass="125598">MVGISLREQIELYRKKYHRLEVYRGVLLFIAVLLISSSILAVGEYFLYLNSTIKTVLFFIWLGVLLYFFWSVVVRPSLSLLIGFKALSDRQIAVRMGKASPGVEDKIINILELEGDKSIPSEYLQNLVVQRTAQLSGENLFQSINRAQLVKAAWIAGIPTVLIFTYAAFDAQSLQEGSSRFFNYSTAYTPKAPFEFVSKSQWTVERGSKLDIELSFKGEKIPSAAHVYIDNERLPMRKLENGNFLWTINRVTNSEKIQFEAMDFISDVREIVVLDVPSLLSFDISVIPPSYTRISPFELTGSGDALIPEGSNVIWKMNWAYADAVMLQFDDTIQSSSKTGDDFIYNQKIYRDSKYRVLGENEVGTTFRSGQYALNVLSDKRPTATASWNVDSVTGMLFVRGNASDDYGVARVQLKFETEGSEASTVVVEGRPSNFSKAIVVDKQWSRFSIEVIDNDAIRGGKKTVLGPYDIGLPTESERREEMQNRDRERVENLEKFRENQERAREQREDLQQRMIEGTSEWKRNQMRQQMQNQQQELMNQWEEMKRSFEQQNEERMLQNPEDSELAQKREELQRLLDSMNTDKLDELLREMEREGEEMNDDKLRDWMRRVEQQNERMELDAERIEELMKRLNFEQNLNQALEDLEDLQQRQEELANREDDTQEEQEQLNEEFEQLMQDLEDLEKEDQELKRPNGFESPKEKGEETEESMQESSEQLEQGEPQKANDKQQQSSQSMQEMMEQMSKSIMSMQMEMHVENLENLRRILTNLIHLSEDQEVLLQESNEDNASDAVVVDWMKRQQDLRKGYQVVDDSLSALITRIPQLDAVVTEWLVMAKSEMEQANEKMSERQMQMAGADMRESMLSLNELAVMLDGAMDQMQQQMAGMMQSDQTCERPGQGQPSSSNMRRRQQELNEAMKEMGQQKGSGEGEGQESRQQNSGEGGQGENGRMSQEIVDMMRRQSEIRDMLKQSGSTGNNGDLDELLKENERDLARRNFDSEFWERQKEIEVKMLELEEAERQQEQDEQRRSTTGDRYQELRDEYMEEFIRKNQSRKEELRFEAPLLTPYYRARSSSYLRGR</sequence>
<dbReference type="AlphaFoldDB" id="A0A6N6RGC0"/>
<keyword evidence="3" id="KW-0812">Transmembrane</keyword>
<feature type="compositionally biased region" description="Basic and acidic residues" evidence="2">
    <location>
        <begin position="909"/>
        <end position="918"/>
    </location>
</feature>
<feature type="region of interest" description="Disordered" evidence="2">
    <location>
        <begin position="881"/>
        <end position="950"/>
    </location>
</feature>
<feature type="transmembrane region" description="Helical" evidence="3">
    <location>
        <begin position="21"/>
        <end position="43"/>
    </location>
</feature>
<feature type="region of interest" description="Disordered" evidence="2">
    <location>
        <begin position="1016"/>
        <end position="1036"/>
    </location>
</feature>
<feature type="region of interest" description="Disordered" evidence="2">
    <location>
        <begin position="686"/>
        <end position="741"/>
    </location>
</feature>
<feature type="transmembrane region" description="Helical" evidence="3">
    <location>
        <begin position="55"/>
        <end position="74"/>
    </location>
</feature>
<evidence type="ECO:0000256" key="2">
    <source>
        <dbReference type="SAM" id="MobiDB-lite"/>
    </source>
</evidence>
<feature type="transmembrane region" description="Helical" evidence="3">
    <location>
        <begin position="149"/>
        <end position="169"/>
    </location>
</feature>
<dbReference type="RefSeq" id="WP_151667282.1">
    <property type="nucleotide sequence ID" value="NZ_WBVO01000005.1"/>
</dbReference>
<dbReference type="OrthoDB" id="9812498at2"/>
<keyword evidence="1" id="KW-0175">Coiled coil</keyword>
<comment type="caution">
    <text evidence="4">The sequence shown here is derived from an EMBL/GenBank/DDBJ whole genome shotgun (WGS) entry which is preliminary data.</text>
</comment>
<accession>A0A6N6RGC0</accession>
<keyword evidence="5" id="KW-1185">Reference proteome</keyword>
<feature type="coiled-coil region" evidence="1">
    <location>
        <begin position="494"/>
        <end position="555"/>
    </location>
</feature>
<protein>
    <recommendedName>
        <fullName evidence="6">DUF4175 domain-containing protein</fullName>
    </recommendedName>
</protein>
<evidence type="ECO:0000313" key="4">
    <source>
        <dbReference type="EMBL" id="KAB2810138.1"/>
    </source>
</evidence>
<proteinExistence type="predicted"/>
<evidence type="ECO:0000256" key="1">
    <source>
        <dbReference type="SAM" id="Coils"/>
    </source>
</evidence>
<reference evidence="4 5" key="1">
    <citation type="submission" date="2019-09" db="EMBL/GenBank/DDBJ databases">
        <title>Genomes of family Cryomorphaceae.</title>
        <authorList>
            <person name="Bowman J.P."/>
        </authorList>
    </citation>
    <scope>NUCLEOTIDE SEQUENCE [LARGE SCALE GENOMIC DNA]</scope>
    <source>
        <strain evidence="4 5">LMG 25704</strain>
    </source>
</reference>
<keyword evidence="3" id="KW-0472">Membrane</keyword>
<gene>
    <name evidence="4" type="ORF">F8C67_07850</name>
</gene>
<feature type="compositionally biased region" description="Basic and acidic residues" evidence="2">
    <location>
        <begin position="688"/>
        <end position="703"/>
    </location>
</feature>
<dbReference type="Proteomes" id="UP000468650">
    <property type="component" value="Unassembled WGS sequence"/>
</dbReference>